<dbReference type="EMBL" id="MLCN01000067">
    <property type="protein sequence ID" value="ONG37172.1"/>
    <property type="molecule type" value="Genomic_DNA"/>
</dbReference>
<feature type="domain" description="HipA-like C-terminal" evidence="4">
    <location>
        <begin position="162"/>
        <end position="402"/>
    </location>
</feature>
<dbReference type="PANTHER" id="PTHR37419:SF8">
    <property type="entry name" value="TOXIN YJJJ"/>
    <property type="match status" value="1"/>
</dbReference>
<organism evidence="6 7">
    <name type="scientific">Alkanindiges hydrocarboniclasticus</name>
    <dbReference type="NCBI Taxonomy" id="1907941"/>
    <lineage>
        <taxon>Bacteria</taxon>
        <taxon>Pseudomonadati</taxon>
        <taxon>Pseudomonadota</taxon>
        <taxon>Gammaproteobacteria</taxon>
        <taxon>Moraxellales</taxon>
        <taxon>Moraxellaceae</taxon>
        <taxon>Alkanindiges</taxon>
    </lineage>
</organism>
<sequence length="437" mass="48329">MGFNPVQKLNITRTLSTGAQITLGTLAQNRQGVFFQYDAGYIKKYGNASPFQLDATLELQLGPKNPHGGLHGVFADSLPDGWGLLLQDRVFRQQGILPSQLTLMDRLAFVGHSALGALSFDPVYPIPIVHEEVDLATLGLQAQALFDGQTDQVLTALVTAGSSGGARPKAQIYFSPNHPEHCRTIAQANDDAWLIKFTSAHLPLGHEEGLCEAAYLTLAAKAQLQPVEWQLLDAPSQSGVRRWLAVKRFDWVNLASRIKHNAHIHYHAGRYHVLSACGLLDADFRSPSLDYAELIKASRMLCQSPSVGQLQFRRAMFNLFACNQDDHSKNWAFLQDDKGAWQPTPCYDVTFSLHPFGEHATAFAGFGKQPSLKAVQQLANHAGFKNWQQAQQVIKDVVEAIASFKDVAKSLEISRQTTQLIGKQLDVVWQQNKQLIV</sequence>
<proteinExistence type="inferred from homology"/>
<evidence type="ECO:0000259" key="4">
    <source>
        <dbReference type="Pfam" id="PF07804"/>
    </source>
</evidence>
<dbReference type="GO" id="GO:0004674">
    <property type="term" value="F:protein serine/threonine kinase activity"/>
    <property type="evidence" value="ECO:0007669"/>
    <property type="project" value="TreeGrafter"/>
</dbReference>
<dbReference type="RefSeq" id="WP_076879407.1">
    <property type="nucleotide sequence ID" value="NZ_MLCN01000067.1"/>
</dbReference>
<evidence type="ECO:0000256" key="1">
    <source>
        <dbReference type="ARBA" id="ARBA00010164"/>
    </source>
</evidence>
<keyword evidence="2" id="KW-0808">Transferase</keyword>
<protein>
    <submittedName>
        <fullName evidence="6">Phosphatidylinositol kinase</fullName>
    </submittedName>
</protein>
<dbReference type="InterPro" id="IPR017508">
    <property type="entry name" value="HipA_N1"/>
</dbReference>
<evidence type="ECO:0000313" key="6">
    <source>
        <dbReference type="EMBL" id="ONG37172.1"/>
    </source>
</evidence>
<evidence type="ECO:0000256" key="2">
    <source>
        <dbReference type="ARBA" id="ARBA00022679"/>
    </source>
</evidence>
<evidence type="ECO:0000259" key="5">
    <source>
        <dbReference type="Pfam" id="PF13657"/>
    </source>
</evidence>
<name>A0A1S8CQ03_9GAMM</name>
<accession>A0A1S8CQ03</accession>
<keyword evidence="7" id="KW-1185">Reference proteome</keyword>
<reference evidence="6 7" key="1">
    <citation type="submission" date="2016-10" db="EMBL/GenBank/DDBJ databases">
        <title>Draft Genome sequence of Alkanindiges sp. strain H1.</title>
        <authorList>
            <person name="Subhash Y."/>
            <person name="Lee S."/>
        </authorList>
    </citation>
    <scope>NUCLEOTIDE SEQUENCE [LARGE SCALE GENOMIC DNA]</scope>
    <source>
        <strain evidence="6 7">H1</strain>
    </source>
</reference>
<comment type="similarity">
    <text evidence="1">Belongs to the HipA Ser/Thr kinase family.</text>
</comment>
<gene>
    <name evidence="6" type="ORF">BKE30_15085</name>
</gene>
<dbReference type="STRING" id="1907941.BKE30_15085"/>
<dbReference type="InterPro" id="IPR012893">
    <property type="entry name" value="HipA-like_C"/>
</dbReference>
<dbReference type="Proteomes" id="UP000192132">
    <property type="component" value="Unassembled WGS sequence"/>
</dbReference>
<feature type="domain" description="HipA N-terminal subdomain 1" evidence="5">
    <location>
        <begin position="22"/>
        <end position="120"/>
    </location>
</feature>
<dbReference type="Pfam" id="PF13657">
    <property type="entry name" value="Couple_hipA"/>
    <property type="match status" value="1"/>
</dbReference>
<dbReference type="InterPro" id="IPR052028">
    <property type="entry name" value="HipA_Ser/Thr_kinase"/>
</dbReference>
<dbReference type="AlphaFoldDB" id="A0A1S8CQ03"/>
<keyword evidence="3 6" id="KW-0418">Kinase</keyword>
<dbReference type="GO" id="GO:0005829">
    <property type="term" value="C:cytosol"/>
    <property type="evidence" value="ECO:0007669"/>
    <property type="project" value="TreeGrafter"/>
</dbReference>
<comment type="caution">
    <text evidence="6">The sequence shown here is derived from an EMBL/GenBank/DDBJ whole genome shotgun (WGS) entry which is preliminary data.</text>
</comment>
<dbReference type="Gene3D" id="1.10.1070.20">
    <property type="match status" value="1"/>
</dbReference>
<dbReference type="OrthoDB" id="9805913at2"/>
<dbReference type="Pfam" id="PF07804">
    <property type="entry name" value="HipA_C"/>
    <property type="match status" value="1"/>
</dbReference>
<dbReference type="PANTHER" id="PTHR37419">
    <property type="entry name" value="SERINE/THREONINE-PROTEIN KINASE TOXIN HIPA"/>
    <property type="match status" value="1"/>
</dbReference>
<evidence type="ECO:0000313" key="7">
    <source>
        <dbReference type="Proteomes" id="UP000192132"/>
    </source>
</evidence>
<evidence type="ECO:0000256" key="3">
    <source>
        <dbReference type="ARBA" id="ARBA00022777"/>
    </source>
</evidence>